<keyword evidence="8" id="KW-1185">Reference proteome</keyword>
<keyword evidence="5" id="KW-0170">Cobalt</keyword>
<dbReference type="SUPFAM" id="SSF51703">
    <property type="entry name" value="Cobalamin (vitamin B12)-dependent enzymes"/>
    <property type="match status" value="1"/>
</dbReference>
<name>A0A4R9KAE7_9LEPT</name>
<dbReference type="GO" id="GO:0016866">
    <property type="term" value="F:intramolecular transferase activity"/>
    <property type="evidence" value="ECO:0007669"/>
    <property type="project" value="InterPro"/>
</dbReference>
<dbReference type="InterPro" id="IPR016176">
    <property type="entry name" value="Cbl-dep_enz_cat"/>
</dbReference>
<evidence type="ECO:0000256" key="5">
    <source>
        <dbReference type="ARBA" id="ARBA00023285"/>
    </source>
</evidence>
<dbReference type="PANTHER" id="PTHR48101">
    <property type="entry name" value="METHYLMALONYL-COA MUTASE, MITOCHONDRIAL-RELATED"/>
    <property type="match status" value="1"/>
</dbReference>
<dbReference type="InterPro" id="IPR036724">
    <property type="entry name" value="Cobalamin-bd_sf"/>
</dbReference>
<dbReference type="Proteomes" id="UP000297693">
    <property type="component" value="Unassembled WGS sequence"/>
</dbReference>
<dbReference type="RefSeq" id="WP_135622204.1">
    <property type="nucleotide sequence ID" value="NZ_RQGD01000014.1"/>
</dbReference>
<evidence type="ECO:0000256" key="4">
    <source>
        <dbReference type="ARBA" id="ARBA00023235"/>
    </source>
</evidence>
<dbReference type="OrthoDB" id="9762378at2"/>
<evidence type="ECO:0000256" key="1">
    <source>
        <dbReference type="ARBA" id="ARBA00001922"/>
    </source>
</evidence>
<accession>A0A4R9KAE7</accession>
<dbReference type="CDD" id="cd03677">
    <property type="entry name" value="MM_CoA_mutase_beta"/>
    <property type="match status" value="1"/>
</dbReference>
<evidence type="ECO:0000313" key="8">
    <source>
        <dbReference type="Proteomes" id="UP000297693"/>
    </source>
</evidence>
<dbReference type="GO" id="GO:0031419">
    <property type="term" value="F:cobalamin binding"/>
    <property type="evidence" value="ECO:0007669"/>
    <property type="project" value="UniProtKB-KW"/>
</dbReference>
<feature type="domain" description="Methylmalonyl-CoA mutase alpha/beta chain catalytic" evidence="6">
    <location>
        <begin position="195"/>
        <end position="436"/>
    </location>
</feature>
<proteinExistence type="inferred from homology"/>
<gene>
    <name evidence="7" type="ORF">EHQ58_03875</name>
</gene>
<dbReference type="AlphaFoldDB" id="A0A4R9KAE7"/>
<evidence type="ECO:0000256" key="2">
    <source>
        <dbReference type="ARBA" id="ARBA00008465"/>
    </source>
</evidence>
<organism evidence="7 8">
    <name type="scientific">Leptospira ognonensis</name>
    <dbReference type="NCBI Taxonomy" id="2484945"/>
    <lineage>
        <taxon>Bacteria</taxon>
        <taxon>Pseudomonadati</taxon>
        <taxon>Spirochaetota</taxon>
        <taxon>Spirochaetia</taxon>
        <taxon>Leptospirales</taxon>
        <taxon>Leptospiraceae</taxon>
        <taxon>Leptospira</taxon>
    </lineage>
</organism>
<dbReference type="GO" id="GO:0046872">
    <property type="term" value="F:metal ion binding"/>
    <property type="evidence" value="ECO:0007669"/>
    <property type="project" value="InterPro"/>
</dbReference>
<dbReference type="SUPFAM" id="SSF52242">
    <property type="entry name" value="Cobalamin (vitamin B12)-binding domain"/>
    <property type="match status" value="1"/>
</dbReference>
<comment type="cofactor">
    <cofactor evidence="1">
        <name>adenosylcob(III)alamin</name>
        <dbReference type="ChEBI" id="CHEBI:18408"/>
    </cofactor>
</comment>
<evidence type="ECO:0000259" key="6">
    <source>
        <dbReference type="Pfam" id="PF01642"/>
    </source>
</evidence>
<sequence length="611" mass="67690">MDELLFSEFPGVTSEEWKNTILKDLKGQPFEKVEWHTEDGITIQPFYRKESLPSPLPDISRNQKGWNITESILNQGSASQANESAKKALLSGADALLFYSHEEGAKSYGVPIHSADDIKNLLQGIDLGVTPVILSLANRTPTFEKEIRAKAKGSKQFLADYDPFGTAILCGELGDSEEKVKTNLSSLASSNINERFICVHSNYFRDAGASISQELNFTLAAGVEYFNTLVESGVTPALAANSLWFWMGVGSDYFTEIAKLRAMRILWSQVLNVYEPGLGDVTKAVIFASTSSWNFTAYDPHVNILRGTTAAMSAVIGGADYVYVNPYDSVYAQTNEFGKRIARNSQLLLRHEAHLDKVEDPASGSYYLEVLTHQLCERAWEEFQAIEAEGGYYKNLQMGKVQDAIIASAKQKRDAASSKKQTLLGTNQYALPKERHPELGENITNTKSLLAFPNQGKYKRVDTVRLSWDFDRLRVLTDLHVAKGKSVPKVFLLTIGDVNMRKARAGFSSNFIGCLGYEILDNAGFDTIESGISAAKQSKSDIVVLCSSDEEYTTLLPEFAKSVKKEMPSAWPIIAGFPKDLIATANELGITDFIHLKRNLIEFMEKAQAKL</sequence>
<evidence type="ECO:0000256" key="3">
    <source>
        <dbReference type="ARBA" id="ARBA00022628"/>
    </source>
</evidence>
<dbReference type="InterPro" id="IPR006099">
    <property type="entry name" value="MeMalonylCoA_mutase_a/b_cat"/>
</dbReference>
<keyword evidence="3" id="KW-0846">Cobalamin</keyword>
<evidence type="ECO:0000313" key="7">
    <source>
        <dbReference type="EMBL" id="TGL61764.1"/>
    </source>
</evidence>
<protein>
    <submittedName>
        <fullName evidence="7">Methylmalonyl-CoA mutase</fullName>
    </submittedName>
</protein>
<dbReference type="PANTHER" id="PTHR48101:SF1">
    <property type="entry name" value="METHYLMALONYL-COA MUTASE, LARGE SUBUNIT"/>
    <property type="match status" value="1"/>
</dbReference>
<comment type="caution">
    <text evidence="7">The sequence shown here is derived from an EMBL/GenBank/DDBJ whole genome shotgun (WGS) entry which is preliminary data.</text>
</comment>
<reference evidence="7" key="1">
    <citation type="journal article" date="2019" name="PLoS Negl. Trop. Dis.">
        <title>Revisiting the worldwide diversity of Leptospira species in the environment.</title>
        <authorList>
            <person name="Vincent A.T."/>
            <person name="Schiettekatte O."/>
            <person name="Bourhy P."/>
            <person name="Veyrier F.J."/>
            <person name="Picardeau M."/>
        </authorList>
    </citation>
    <scope>NUCLEOTIDE SEQUENCE [LARGE SCALE GENOMIC DNA]</scope>
    <source>
        <strain evidence="7">201702476</strain>
    </source>
</reference>
<dbReference type="Pfam" id="PF01642">
    <property type="entry name" value="MM_CoA_mutase"/>
    <property type="match status" value="1"/>
</dbReference>
<keyword evidence="4" id="KW-0413">Isomerase</keyword>
<dbReference type="Gene3D" id="3.40.50.280">
    <property type="entry name" value="Cobalamin-binding domain"/>
    <property type="match status" value="1"/>
</dbReference>
<comment type="similarity">
    <text evidence="2">Belongs to the methylmalonyl-CoA mutase family.</text>
</comment>
<dbReference type="Gene3D" id="3.20.20.240">
    <property type="entry name" value="Methylmalonyl-CoA mutase"/>
    <property type="match status" value="1"/>
</dbReference>
<dbReference type="EMBL" id="RQGD01000014">
    <property type="protein sequence ID" value="TGL61764.1"/>
    <property type="molecule type" value="Genomic_DNA"/>
</dbReference>